<comment type="caution">
    <text evidence="5">Lacks conserved residue(s) required for the propagation of feature annotation.</text>
</comment>
<feature type="domain" description="Methyltransferase small" evidence="6">
    <location>
        <begin position="118"/>
        <end position="204"/>
    </location>
</feature>
<dbReference type="InterPro" id="IPR040758">
    <property type="entry name" value="PrmC_N"/>
</dbReference>
<gene>
    <name evidence="5 8" type="primary">prmC</name>
    <name evidence="8" type="ORF">GCM10011507_22260</name>
</gene>
<keyword evidence="2 5" id="KW-0808">Transferase</keyword>
<comment type="catalytic activity">
    <reaction evidence="4 5">
        <text>L-glutaminyl-[peptide chain release factor] + S-adenosyl-L-methionine = N(5)-methyl-L-glutaminyl-[peptide chain release factor] + S-adenosyl-L-homocysteine + H(+)</text>
        <dbReference type="Rhea" id="RHEA:42896"/>
        <dbReference type="Rhea" id="RHEA-COMP:10271"/>
        <dbReference type="Rhea" id="RHEA-COMP:10272"/>
        <dbReference type="ChEBI" id="CHEBI:15378"/>
        <dbReference type="ChEBI" id="CHEBI:30011"/>
        <dbReference type="ChEBI" id="CHEBI:57856"/>
        <dbReference type="ChEBI" id="CHEBI:59789"/>
        <dbReference type="ChEBI" id="CHEBI:61891"/>
        <dbReference type="EC" id="2.1.1.297"/>
    </reaction>
</comment>
<evidence type="ECO:0000256" key="3">
    <source>
        <dbReference type="ARBA" id="ARBA00022691"/>
    </source>
</evidence>
<dbReference type="PANTHER" id="PTHR18895">
    <property type="entry name" value="HEMK METHYLTRANSFERASE"/>
    <property type="match status" value="1"/>
</dbReference>
<dbReference type="InterPro" id="IPR007848">
    <property type="entry name" value="Small_mtfrase_dom"/>
</dbReference>
<reference evidence="8" key="2">
    <citation type="submission" date="2020-09" db="EMBL/GenBank/DDBJ databases">
        <authorList>
            <person name="Sun Q."/>
            <person name="Zhou Y."/>
        </authorList>
    </citation>
    <scope>NUCLEOTIDE SEQUENCE</scope>
    <source>
        <strain evidence="8">CGMCC 1.15447</strain>
    </source>
</reference>
<reference evidence="8" key="1">
    <citation type="journal article" date="2014" name="Int. J. Syst. Evol. Microbiol.">
        <title>Complete genome sequence of Corynebacterium casei LMG S-19264T (=DSM 44701T), isolated from a smear-ripened cheese.</title>
        <authorList>
            <consortium name="US DOE Joint Genome Institute (JGI-PGF)"/>
            <person name="Walter F."/>
            <person name="Albersmeier A."/>
            <person name="Kalinowski J."/>
            <person name="Ruckert C."/>
        </authorList>
    </citation>
    <scope>NUCLEOTIDE SEQUENCE</scope>
    <source>
        <strain evidence="8">CGMCC 1.15447</strain>
    </source>
</reference>
<dbReference type="PANTHER" id="PTHR18895:SF74">
    <property type="entry name" value="MTRF1L RELEASE FACTOR GLUTAMINE METHYLTRANSFERASE"/>
    <property type="match status" value="1"/>
</dbReference>
<comment type="similarity">
    <text evidence="5">Belongs to the protein N5-glutamine methyltransferase family. PrmC subfamily.</text>
</comment>
<dbReference type="Proteomes" id="UP000648801">
    <property type="component" value="Unassembled WGS sequence"/>
</dbReference>
<comment type="caution">
    <text evidence="8">The sequence shown here is derived from an EMBL/GenBank/DDBJ whole genome shotgun (WGS) entry which is preliminary data.</text>
</comment>
<accession>A0A916RUX4</accession>
<dbReference type="InterPro" id="IPR050320">
    <property type="entry name" value="N5-glutamine_MTase"/>
</dbReference>
<dbReference type="NCBIfam" id="TIGR00536">
    <property type="entry name" value="hemK_fam"/>
    <property type="match status" value="1"/>
</dbReference>
<proteinExistence type="inferred from homology"/>
<evidence type="ECO:0000256" key="4">
    <source>
        <dbReference type="ARBA" id="ARBA00048391"/>
    </source>
</evidence>
<feature type="binding site" evidence="5">
    <location>
        <position position="199"/>
    </location>
    <ligand>
        <name>S-adenosyl-L-methionine</name>
        <dbReference type="ChEBI" id="CHEBI:59789"/>
    </ligand>
</feature>
<dbReference type="PROSITE" id="PS00092">
    <property type="entry name" value="N6_MTASE"/>
    <property type="match status" value="1"/>
</dbReference>
<dbReference type="RefSeq" id="WP_188759337.1">
    <property type="nucleotide sequence ID" value="NZ_BMJB01000001.1"/>
</dbReference>
<dbReference type="CDD" id="cd02440">
    <property type="entry name" value="AdoMet_MTases"/>
    <property type="match status" value="1"/>
</dbReference>
<dbReference type="HAMAP" id="MF_02126">
    <property type="entry name" value="RF_methyltr_PrmC"/>
    <property type="match status" value="1"/>
</dbReference>
<evidence type="ECO:0000259" key="7">
    <source>
        <dbReference type="Pfam" id="PF17827"/>
    </source>
</evidence>
<evidence type="ECO:0000313" key="9">
    <source>
        <dbReference type="Proteomes" id="UP000648801"/>
    </source>
</evidence>
<keyword evidence="9" id="KW-1185">Reference proteome</keyword>
<keyword evidence="3 5" id="KW-0949">S-adenosyl-L-methionine</keyword>
<dbReference type="GO" id="GO:0032259">
    <property type="term" value="P:methylation"/>
    <property type="evidence" value="ECO:0007669"/>
    <property type="project" value="UniProtKB-KW"/>
</dbReference>
<dbReference type="Gene3D" id="3.40.50.150">
    <property type="entry name" value="Vaccinia Virus protein VP39"/>
    <property type="match status" value="1"/>
</dbReference>
<dbReference type="GO" id="GO:0003676">
    <property type="term" value="F:nucleic acid binding"/>
    <property type="evidence" value="ECO:0007669"/>
    <property type="project" value="InterPro"/>
</dbReference>
<sequence>MTLREAIAEAAERLAGDAHLSASARRDAEFLMMHTLGISRAQLLAHPDRLLVEAERITYKDAIQHRLRHEPVQYIIGEQEFYGLVFRVTSDVLIPRPETEHLVEAVLAHFRGRAIEPLRIADIGTGSGAIAIALAMHLPGAEIAATDASREALAIAQMNARDHGVADRIYFSEADLLDIPINEPGGQRSGHLFDAIVSNPPYIALTEAGELHPQVREHEPHLALFAGTSGLDVYRRMIPQAADNLKPGGLLALEIGHGQRGDIADLLETWQGVRFIEDLQAIPRVALAQKPA</sequence>
<evidence type="ECO:0000256" key="5">
    <source>
        <dbReference type="HAMAP-Rule" id="MF_02126"/>
    </source>
</evidence>
<dbReference type="InterPro" id="IPR004556">
    <property type="entry name" value="HemK-like"/>
</dbReference>
<dbReference type="SUPFAM" id="SSF53335">
    <property type="entry name" value="S-adenosyl-L-methionine-dependent methyltransferases"/>
    <property type="match status" value="1"/>
</dbReference>
<evidence type="ECO:0000259" key="6">
    <source>
        <dbReference type="Pfam" id="PF05175"/>
    </source>
</evidence>
<feature type="binding site" evidence="5">
    <location>
        <begin position="124"/>
        <end position="128"/>
    </location>
    <ligand>
        <name>S-adenosyl-L-methionine</name>
        <dbReference type="ChEBI" id="CHEBI:59789"/>
    </ligand>
</feature>
<feature type="binding site" evidence="5">
    <location>
        <begin position="199"/>
        <end position="202"/>
    </location>
    <ligand>
        <name>substrate</name>
    </ligand>
</feature>
<dbReference type="GO" id="GO:0102559">
    <property type="term" value="F:peptide chain release factor N(5)-glutamine methyltransferase activity"/>
    <property type="evidence" value="ECO:0007669"/>
    <property type="project" value="UniProtKB-EC"/>
</dbReference>
<dbReference type="EMBL" id="BMJB01000001">
    <property type="protein sequence ID" value="GGA70269.1"/>
    <property type="molecule type" value="Genomic_DNA"/>
</dbReference>
<dbReference type="AlphaFoldDB" id="A0A916RUX4"/>
<dbReference type="InterPro" id="IPR029063">
    <property type="entry name" value="SAM-dependent_MTases_sf"/>
</dbReference>
<organism evidence="8 9">
    <name type="scientific">Edaphobacter acidisoli</name>
    <dbReference type="NCBI Taxonomy" id="2040573"/>
    <lineage>
        <taxon>Bacteria</taxon>
        <taxon>Pseudomonadati</taxon>
        <taxon>Acidobacteriota</taxon>
        <taxon>Terriglobia</taxon>
        <taxon>Terriglobales</taxon>
        <taxon>Acidobacteriaceae</taxon>
        <taxon>Edaphobacter</taxon>
    </lineage>
</organism>
<dbReference type="Pfam" id="PF17827">
    <property type="entry name" value="PrmC_N"/>
    <property type="match status" value="1"/>
</dbReference>
<feature type="binding site" evidence="5">
    <location>
        <position position="147"/>
    </location>
    <ligand>
        <name>S-adenosyl-L-methionine</name>
        <dbReference type="ChEBI" id="CHEBI:59789"/>
    </ligand>
</feature>
<feature type="domain" description="Release factor glutamine methyltransferase N-terminal" evidence="7">
    <location>
        <begin position="5"/>
        <end position="77"/>
    </location>
</feature>
<evidence type="ECO:0000313" key="8">
    <source>
        <dbReference type="EMBL" id="GGA70269.1"/>
    </source>
</evidence>
<evidence type="ECO:0000256" key="2">
    <source>
        <dbReference type="ARBA" id="ARBA00022679"/>
    </source>
</evidence>
<keyword evidence="1 5" id="KW-0489">Methyltransferase</keyword>
<dbReference type="Gene3D" id="1.10.8.10">
    <property type="entry name" value="DNA helicase RuvA subunit, C-terminal domain"/>
    <property type="match status" value="1"/>
</dbReference>
<dbReference type="Pfam" id="PF05175">
    <property type="entry name" value="MTS"/>
    <property type="match status" value="1"/>
</dbReference>
<dbReference type="NCBIfam" id="TIGR03534">
    <property type="entry name" value="RF_mod_PrmC"/>
    <property type="match status" value="1"/>
</dbReference>
<dbReference type="InterPro" id="IPR002052">
    <property type="entry name" value="DNA_methylase_N6_adenine_CS"/>
</dbReference>
<evidence type="ECO:0000256" key="1">
    <source>
        <dbReference type="ARBA" id="ARBA00022603"/>
    </source>
</evidence>
<comment type="function">
    <text evidence="5">Methylates the class 1 translation termination release factors RF1/PrfA and RF2/PrfB on the glutamine residue of the universally conserved GGQ motif.</text>
</comment>
<name>A0A916RUX4_9BACT</name>
<protein>
    <recommendedName>
        <fullName evidence="5">Release factor glutamine methyltransferase</fullName>
        <shortName evidence="5">RF MTase</shortName>
        <ecNumber evidence="5">2.1.1.297</ecNumber>
    </recommendedName>
    <alternativeName>
        <fullName evidence="5">N5-glutamine methyltransferase PrmC</fullName>
    </alternativeName>
    <alternativeName>
        <fullName evidence="5">Protein-(glutamine-N5) MTase PrmC</fullName>
    </alternativeName>
    <alternativeName>
        <fullName evidence="5">Protein-glutamine N-methyltransferase PrmC</fullName>
    </alternativeName>
</protein>
<dbReference type="InterPro" id="IPR019874">
    <property type="entry name" value="RF_methyltr_PrmC"/>
</dbReference>
<dbReference type="EC" id="2.1.1.297" evidence="5"/>